<dbReference type="Gene3D" id="3.40.30.10">
    <property type="entry name" value="Glutaredoxin"/>
    <property type="match status" value="1"/>
</dbReference>
<dbReference type="RefSeq" id="WP_264532846.1">
    <property type="nucleotide sequence ID" value="NZ_CP092332.1"/>
</dbReference>
<sequence>MYYQSPQLLLIKEGKSIYDASHSAIDAVELKERV</sequence>
<evidence type="ECO:0000313" key="1">
    <source>
        <dbReference type="EMBL" id="WGK94427.1"/>
    </source>
</evidence>
<dbReference type="EMBL" id="CP092332">
    <property type="protein sequence ID" value="WGK94427.1"/>
    <property type="molecule type" value="Genomic_DNA"/>
</dbReference>
<proteinExistence type="predicted"/>
<protein>
    <submittedName>
        <fullName evidence="1">Thioredoxin family protein</fullName>
    </submittedName>
</protein>
<dbReference type="Pfam" id="PF11009">
    <property type="entry name" value="BrxC"/>
    <property type="match status" value="1"/>
</dbReference>
<gene>
    <name evidence="1" type="ORF">MG292_10140</name>
</gene>
<keyword evidence="2" id="KW-1185">Reference proteome</keyword>
<accession>A0ABY8N452</accession>
<evidence type="ECO:0000313" key="2">
    <source>
        <dbReference type="Proteomes" id="UP001232117"/>
    </source>
</evidence>
<dbReference type="Proteomes" id="UP001232117">
    <property type="component" value="Chromosome"/>
</dbReference>
<dbReference type="InterPro" id="IPR022551">
    <property type="entry name" value="BrxC"/>
</dbReference>
<organism evidence="1 2">
    <name type="scientific">Flavobacterium keumense</name>
    <dbReference type="NCBI Taxonomy" id="1306518"/>
    <lineage>
        <taxon>Bacteria</taxon>
        <taxon>Pseudomonadati</taxon>
        <taxon>Bacteroidota</taxon>
        <taxon>Flavobacteriia</taxon>
        <taxon>Flavobacteriales</taxon>
        <taxon>Flavobacteriaceae</taxon>
        <taxon>Flavobacterium</taxon>
    </lineage>
</organism>
<reference evidence="1 2" key="2">
    <citation type="submission" date="2023-06" db="EMBL/GenBank/DDBJ databases">
        <title>Complete Genome Sequence of Flavobacterium keumense K3R-10.</title>
        <authorList>
            <person name="Jeong H."/>
            <person name="Jhang S.Y."/>
            <person name="Kim J.N."/>
        </authorList>
    </citation>
    <scope>NUCLEOTIDE SEQUENCE [LARGE SCALE GENOMIC DNA]</scope>
    <source>
        <strain evidence="1 2">K3R-10</strain>
    </source>
</reference>
<name>A0ABY8N452_9FLAO</name>
<reference evidence="1 2" key="1">
    <citation type="submission" date="2022-02" db="EMBL/GenBank/DDBJ databases">
        <authorList>
            <person name="Cha I.-T."/>
            <person name="Lee K.-E."/>
            <person name="Park S.-J."/>
        </authorList>
    </citation>
    <scope>NUCLEOTIDE SEQUENCE [LARGE SCALE GENOMIC DNA]</scope>
    <source>
        <strain evidence="1 2">K3R-10</strain>
    </source>
</reference>